<comment type="caution">
    <text evidence="2">The sequence shown here is derived from an EMBL/GenBank/DDBJ whole genome shotgun (WGS) entry which is preliminary data.</text>
</comment>
<feature type="region of interest" description="Disordered" evidence="1">
    <location>
        <begin position="1"/>
        <end position="47"/>
    </location>
</feature>
<proteinExistence type="predicted"/>
<evidence type="ECO:0000313" key="2">
    <source>
        <dbReference type="EMBL" id="KAE9989442.1"/>
    </source>
</evidence>
<dbReference type="EMBL" id="WNWR01000186">
    <property type="protein sequence ID" value="KAE9989442.1"/>
    <property type="molecule type" value="Genomic_DNA"/>
</dbReference>
<accession>A0A8H3ZDM5</accession>
<organism evidence="2 3">
    <name type="scientific">Venturia inaequalis</name>
    <name type="common">Apple scab fungus</name>
    <dbReference type="NCBI Taxonomy" id="5025"/>
    <lineage>
        <taxon>Eukaryota</taxon>
        <taxon>Fungi</taxon>
        <taxon>Dikarya</taxon>
        <taxon>Ascomycota</taxon>
        <taxon>Pezizomycotina</taxon>
        <taxon>Dothideomycetes</taxon>
        <taxon>Pleosporomycetidae</taxon>
        <taxon>Venturiales</taxon>
        <taxon>Venturiaceae</taxon>
        <taxon>Venturia</taxon>
    </lineage>
</organism>
<name>A0A8H3ZDM5_VENIN</name>
<evidence type="ECO:0000256" key="1">
    <source>
        <dbReference type="SAM" id="MobiDB-lite"/>
    </source>
</evidence>
<protein>
    <submittedName>
        <fullName evidence="2">Uncharacterized protein</fullName>
    </submittedName>
</protein>
<dbReference type="Proteomes" id="UP000490939">
    <property type="component" value="Unassembled WGS sequence"/>
</dbReference>
<gene>
    <name evidence="2" type="ORF">EG327_002675</name>
</gene>
<keyword evidence="3" id="KW-1185">Reference proteome</keyword>
<reference evidence="2 3" key="1">
    <citation type="submission" date="2019-07" db="EMBL/GenBank/DDBJ databases">
        <title>Venturia inaequalis Genome Resource.</title>
        <authorList>
            <person name="Lichtner F.J."/>
        </authorList>
    </citation>
    <scope>NUCLEOTIDE SEQUENCE [LARGE SCALE GENOMIC DNA]</scope>
    <source>
        <strain evidence="2 3">DMI_063113</strain>
    </source>
</reference>
<evidence type="ECO:0000313" key="3">
    <source>
        <dbReference type="Proteomes" id="UP000490939"/>
    </source>
</evidence>
<feature type="compositionally biased region" description="Pro residues" evidence="1">
    <location>
        <begin position="1"/>
        <end position="15"/>
    </location>
</feature>
<dbReference type="AlphaFoldDB" id="A0A8H3ZDM5"/>
<sequence>MATPIDPPTIPPSPAVPTLSNKRKRSFSNVDNGIATPPKSPKVLSSFSGQYLKREENSLLPSPPNSIQASPEPPTLESSATLVTFIQDLKDGKTLSKFETSFSIEAEELERFEEAVGRNKVLSGYYRKRLRYEWDPTSCVFTILKASAETEGICSRISQCLEKQLRELADAGFTLKGLDSWERKRVKELADLIRPLPLRRLDIGGFRMSPDLCFTFGTTESLLGMAHRLVEPLVVFETTFLTLPAELRQKTLSYTHTDKDLTDNLRMVVDLDSKWALKTVYMPDVQPGLATIWAGKLSTVHFVIAQDMEWVEEAWKKRGGALAETQTRLDAKRDDWDADYTSSPRWREIFKARKV</sequence>